<comment type="caution">
    <text evidence="1">The sequence shown here is derived from an EMBL/GenBank/DDBJ whole genome shotgun (WGS) entry which is preliminary data.</text>
</comment>
<dbReference type="EMBL" id="JAENIL010000003">
    <property type="protein sequence ID" value="MBK1875653.1"/>
    <property type="molecule type" value="Genomic_DNA"/>
</dbReference>
<dbReference type="Proteomes" id="UP000617628">
    <property type="component" value="Unassembled WGS sequence"/>
</dbReference>
<protein>
    <recommendedName>
        <fullName evidence="3">Serine kinase</fullName>
    </recommendedName>
</protein>
<name>A0A934RSK6_9BACT</name>
<dbReference type="AlphaFoldDB" id="A0A934RSK6"/>
<organism evidence="1 2">
    <name type="scientific">Pelagicoccus mobilis</name>
    <dbReference type="NCBI Taxonomy" id="415221"/>
    <lineage>
        <taxon>Bacteria</taxon>
        <taxon>Pseudomonadati</taxon>
        <taxon>Verrucomicrobiota</taxon>
        <taxon>Opitutia</taxon>
        <taxon>Puniceicoccales</taxon>
        <taxon>Pelagicoccaceae</taxon>
        <taxon>Pelagicoccus</taxon>
    </lineage>
</organism>
<proteinExistence type="predicted"/>
<dbReference type="RefSeq" id="WP_234033187.1">
    <property type="nucleotide sequence ID" value="NZ_JAENIL010000003.1"/>
</dbReference>
<evidence type="ECO:0000313" key="2">
    <source>
        <dbReference type="Proteomes" id="UP000617628"/>
    </source>
</evidence>
<evidence type="ECO:0000313" key="1">
    <source>
        <dbReference type="EMBL" id="MBK1875653.1"/>
    </source>
</evidence>
<reference evidence="1" key="1">
    <citation type="submission" date="2021-01" db="EMBL/GenBank/DDBJ databases">
        <title>Modified the classification status of verrucomicrobia.</title>
        <authorList>
            <person name="Feng X."/>
        </authorList>
    </citation>
    <scope>NUCLEOTIDE SEQUENCE</scope>
    <source>
        <strain evidence="1">KCTC 13126</strain>
    </source>
</reference>
<keyword evidence="2" id="KW-1185">Reference proteome</keyword>
<dbReference type="InterPro" id="IPR027417">
    <property type="entry name" value="P-loop_NTPase"/>
</dbReference>
<sequence>MLIGWRRFMWRYRAYSLIIESEIELPELSPAESSESVDLTIRIGEVPVVLQDPVAEGARFQAAPGVLLVVVDGVGRFLARDGETIIVDRESGTTDSDIRLFLLGTMLGGVLQQRGILTLHGSVVDSPQGAVAILGHSGAGKSTTAYALHERGFSLVSDDLCAVRLNDAGEPRVFGGYPQFKLWPDSLAAFELGEGDLRRVRPVLEKRAVPCLEEISTGARRLKRVFVLSESNSVESQFREIQGFAKIDRLKEQIYRRQFLMKEAQGKVFETLAALGGEIRMYEVLRPRGDIVLERFVDEIVSRF</sequence>
<accession>A0A934RSK6</accession>
<dbReference type="Gene3D" id="3.40.50.300">
    <property type="entry name" value="P-loop containing nucleotide triphosphate hydrolases"/>
    <property type="match status" value="1"/>
</dbReference>
<dbReference type="SUPFAM" id="SSF53795">
    <property type="entry name" value="PEP carboxykinase-like"/>
    <property type="match status" value="1"/>
</dbReference>
<evidence type="ECO:0008006" key="3">
    <source>
        <dbReference type="Google" id="ProtNLM"/>
    </source>
</evidence>
<gene>
    <name evidence="1" type="ORF">JIN87_02175</name>
</gene>